<comment type="caution">
    <text evidence="3">The sequence shown here is derived from an EMBL/GenBank/DDBJ whole genome shotgun (WGS) entry which is preliminary data.</text>
</comment>
<reference evidence="3 4" key="1">
    <citation type="journal article" date="2016" name="Int. J. Syst. Evol. Microbiol.">
        <title>Acidipila dinghuensis sp. nov., an acidobacterium isolated from forest soil.</title>
        <authorList>
            <person name="Jiang Y.W."/>
            <person name="Wang J."/>
            <person name="Chen M.H."/>
            <person name="Lv Y.Y."/>
            <person name="Qiu L.H."/>
        </authorList>
    </citation>
    <scope>NUCLEOTIDE SEQUENCE [LARGE SCALE GENOMIC DNA]</scope>
    <source>
        <strain evidence="3 4">DHOF10</strain>
    </source>
</reference>
<dbReference type="RefSeq" id="WP_129209924.1">
    <property type="nucleotide sequence ID" value="NZ_BMGU01000002.1"/>
</dbReference>
<proteinExistence type="predicted"/>
<evidence type="ECO:0000313" key="4">
    <source>
        <dbReference type="Proteomes" id="UP000290253"/>
    </source>
</evidence>
<keyword evidence="1 3" id="KW-0238">DNA-binding</keyword>
<organism evidence="3 4">
    <name type="scientific">Silvibacterium dinghuense</name>
    <dbReference type="NCBI Taxonomy" id="1560006"/>
    <lineage>
        <taxon>Bacteria</taxon>
        <taxon>Pseudomonadati</taxon>
        <taxon>Acidobacteriota</taxon>
        <taxon>Terriglobia</taxon>
        <taxon>Terriglobales</taxon>
        <taxon>Acidobacteriaceae</taxon>
        <taxon>Silvibacterium</taxon>
    </lineage>
</organism>
<dbReference type="SMART" id="SM00966">
    <property type="entry name" value="SpoVT_AbrB"/>
    <property type="match status" value="1"/>
</dbReference>
<protein>
    <submittedName>
        <fullName evidence="3">AbrB/MazE/SpoVT family DNA-binding domain-containing protein</fullName>
    </submittedName>
</protein>
<dbReference type="Proteomes" id="UP000290253">
    <property type="component" value="Unassembled WGS sequence"/>
</dbReference>
<feature type="domain" description="SpoVT-AbrB" evidence="2">
    <location>
        <begin position="1"/>
        <end position="47"/>
    </location>
</feature>
<sequence>MAQLTVTAKGQITLKKELLEHLGVKPGDKLEVDLRAGDVVVLQPIEKKYSIEDLAGFLKPNGIHLTLEEINEVIEKGWAGELED</sequence>
<dbReference type="PROSITE" id="PS51740">
    <property type="entry name" value="SPOVT_ABRB"/>
    <property type="match status" value="1"/>
</dbReference>
<evidence type="ECO:0000256" key="1">
    <source>
        <dbReference type="PROSITE-ProRule" id="PRU01076"/>
    </source>
</evidence>
<dbReference type="OrthoDB" id="9811597at2"/>
<dbReference type="NCBIfam" id="TIGR01439">
    <property type="entry name" value="lp_hng_hel_AbrB"/>
    <property type="match status" value="1"/>
</dbReference>
<name>A0A4Q1S8W3_9BACT</name>
<gene>
    <name evidence="3" type="ORF">ESZ00_18710</name>
</gene>
<dbReference type="GO" id="GO:0003677">
    <property type="term" value="F:DNA binding"/>
    <property type="evidence" value="ECO:0007669"/>
    <property type="project" value="UniProtKB-UniRule"/>
</dbReference>
<dbReference type="SUPFAM" id="SSF89447">
    <property type="entry name" value="AbrB/MazE/MraZ-like"/>
    <property type="match status" value="1"/>
</dbReference>
<accession>A0A4Q1S8W3</accession>
<evidence type="ECO:0000313" key="3">
    <source>
        <dbReference type="EMBL" id="RXS93381.1"/>
    </source>
</evidence>
<dbReference type="EMBL" id="SDMK01000005">
    <property type="protein sequence ID" value="RXS93381.1"/>
    <property type="molecule type" value="Genomic_DNA"/>
</dbReference>
<dbReference type="Gene3D" id="2.10.260.10">
    <property type="match status" value="1"/>
</dbReference>
<evidence type="ECO:0000259" key="2">
    <source>
        <dbReference type="PROSITE" id="PS51740"/>
    </source>
</evidence>
<keyword evidence="4" id="KW-1185">Reference proteome</keyword>
<dbReference type="InterPro" id="IPR037914">
    <property type="entry name" value="SpoVT-AbrB_sf"/>
</dbReference>
<dbReference type="Pfam" id="PF04014">
    <property type="entry name" value="MazE_antitoxin"/>
    <property type="match status" value="1"/>
</dbReference>
<dbReference type="InterPro" id="IPR007159">
    <property type="entry name" value="SpoVT-AbrB_dom"/>
</dbReference>
<dbReference type="AlphaFoldDB" id="A0A4Q1S8W3"/>